<dbReference type="GO" id="GO:0016020">
    <property type="term" value="C:membrane"/>
    <property type="evidence" value="ECO:0007669"/>
    <property type="project" value="GOC"/>
</dbReference>
<dbReference type="KEGG" id="aym:YM304_17890"/>
<dbReference type="GO" id="GO:0050479">
    <property type="term" value="F:glyceryl-ether monooxygenase activity"/>
    <property type="evidence" value="ECO:0007669"/>
    <property type="project" value="TreeGrafter"/>
</dbReference>
<dbReference type="GO" id="GO:0008610">
    <property type="term" value="P:lipid biosynthetic process"/>
    <property type="evidence" value="ECO:0007669"/>
    <property type="project" value="InterPro"/>
</dbReference>
<dbReference type="GO" id="GO:0005506">
    <property type="term" value="F:iron ion binding"/>
    <property type="evidence" value="ECO:0007669"/>
    <property type="project" value="InterPro"/>
</dbReference>
<dbReference type="InterPro" id="IPR006694">
    <property type="entry name" value="Fatty_acid_hydroxylase"/>
</dbReference>
<evidence type="ECO:0000256" key="7">
    <source>
        <dbReference type="SAM" id="Phobius"/>
    </source>
</evidence>
<keyword evidence="2 7" id="KW-0812">Transmembrane</keyword>
<proteinExistence type="predicted"/>
<name>A0A6C7E6T0_ILUCY</name>
<dbReference type="Proteomes" id="UP000011863">
    <property type="component" value="Chromosome"/>
</dbReference>
<evidence type="ECO:0000256" key="2">
    <source>
        <dbReference type="ARBA" id="ARBA00022692"/>
    </source>
</evidence>
<keyword evidence="4" id="KW-0560">Oxidoreductase</keyword>
<evidence type="ECO:0000313" key="10">
    <source>
        <dbReference type="Proteomes" id="UP000011863"/>
    </source>
</evidence>
<dbReference type="PANTHER" id="PTHR21624">
    <property type="entry name" value="STEROL DESATURASE-RELATED PROTEIN"/>
    <property type="match status" value="1"/>
</dbReference>
<dbReference type="AlphaFoldDB" id="A0A6C7E6T0"/>
<accession>A0A6C7E6T0</accession>
<evidence type="ECO:0000256" key="3">
    <source>
        <dbReference type="ARBA" id="ARBA00022989"/>
    </source>
</evidence>
<keyword evidence="10" id="KW-1185">Reference proteome</keyword>
<protein>
    <recommendedName>
        <fullName evidence="8">Fatty acid hydroxylase domain-containing protein</fullName>
    </recommendedName>
</protein>
<dbReference type="GO" id="GO:0012505">
    <property type="term" value="C:endomembrane system"/>
    <property type="evidence" value="ECO:0007669"/>
    <property type="project" value="UniProtKB-SubCell"/>
</dbReference>
<dbReference type="GO" id="GO:0006643">
    <property type="term" value="P:membrane lipid metabolic process"/>
    <property type="evidence" value="ECO:0007669"/>
    <property type="project" value="TreeGrafter"/>
</dbReference>
<feature type="transmembrane region" description="Helical" evidence="7">
    <location>
        <begin position="80"/>
        <end position="102"/>
    </location>
</feature>
<comment type="subcellular location">
    <subcellularLocation>
        <location evidence="1">Endomembrane system</location>
        <topology evidence="1">Multi-pass membrane protein</topology>
    </subcellularLocation>
</comment>
<keyword evidence="3 7" id="KW-1133">Transmembrane helix</keyword>
<dbReference type="EMBL" id="AP012057">
    <property type="protein sequence ID" value="BAN02103.1"/>
    <property type="molecule type" value="Genomic_DNA"/>
</dbReference>
<gene>
    <name evidence="9" type="ORF">YM304_17890</name>
</gene>
<dbReference type="InterPro" id="IPR051689">
    <property type="entry name" value="Sterol_desaturase/TMEM195"/>
</dbReference>
<reference evidence="9 10" key="1">
    <citation type="journal article" date="2013" name="Int. J. Syst. Evol. Microbiol.">
        <title>Ilumatobacter nonamiense sp. nov. and Ilumatobacter coccineum sp. nov., isolated from seashore sand.</title>
        <authorList>
            <person name="Matsumoto A."/>
            <person name="Kasai H."/>
            <person name="Matsuo Y."/>
            <person name="Shizuri Y."/>
            <person name="Ichikawa N."/>
            <person name="Fujita N."/>
            <person name="Omura S."/>
            <person name="Takahashi Y."/>
        </authorList>
    </citation>
    <scope>NUCLEOTIDE SEQUENCE [LARGE SCALE GENOMIC DNA]</scope>
    <source>
        <strain evidence="10">NBRC 103263 / KCTC 29153 / YM16-304</strain>
    </source>
</reference>
<keyword evidence="5" id="KW-0443">Lipid metabolism</keyword>
<evidence type="ECO:0000256" key="4">
    <source>
        <dbReference type="ARBA" id="ARBA00023002"/>
    </source>
</evidence>
<evidence type="ECO:0000259" key="8">
    <source>
        <dbReference type="Pfam" id="PF04116"/>
    </source>
</evidence>
<organism evidence="9 10">
    <name type="scientific">Ilumatobacter coccineus (strain NBRC 103263 / KCTC 29153 / YM16-304)</name>
    <dbReference type="NCBI Taxonomy" id="1313172"/>
    <lineage>
        <taxon>Bacteria</taxon>
        <taxon>Bacillati</taxon>
        <taxon>Actinomycetota</taxon>
        <taxon>Acidimicrobiia</taxon>
        <taxon>Acidimicrobiales</taxon>
        <taxon>Ilumatobacteraceae</taxon>
        <taxon>Ilumatobacter</taxon>
    </lineage>
</organism>
<feature type="domain" description="Fatty acid hydroxylase" evidence="8">
    <location>
        <begin position="118"/>
        <end position="249"/>
    </location>
</feature>
<dbReference type="Pfam" id="PF04116">
    <property type="entry name" value="FA_hydroxylase"/>
    <property type="match status" value="1"/>
</dbReference>
<evidence type="ECO:0000256" key="1">
    <source>
        <dbReference type="ARBA" id="ARBA00004127"/>
    </source>
</evidence>
<evidence type="ECO:0000313" key="9">
    <source>
        <dbReference type="EMBL" id="BAN02103.1"/>
    </source>
</evidence>
<evidence type="ECO:0000256" key="5">
    <source>
        <dbReference type="ARBA" id="ARBA00023098"/>
    </source>
</evidence>
<dbReference type="PANTHER" id="PTHR21624:SF1">
    <property type="entry name" value="ALKYLGLYCEROL MONOOXYGENASE"/>
    <property type="match status" value="1"/>
</dbReference>
<sequence length="320" mass="36544">MIWMKKLASRPIDTVDLLSLPVFVATMAWESRVLARRELRELGDLDSATNDELSDPTLPADPLVPLGYERRDTKASLTMLAGNVVVNLAVAGAVGAMSRFVFKRRIVNLHATTWSLPAAMVAWDFMYYWNHRWMHEIRLFWANHVTHHSSERYNLSTALRQPWSGYLMSWAFLPMPLLGIPAHHVAKAGQINLLYQYWIHTEAIDKLARPLEAVLNTPSHHRVHHGANPQYLDKNYGGILIVWDKLFGTFEPEVRRIKYGLTKNIRTYNPIRIGYHEFVDIARDVVRATGWRNKLGHVVRRPGWRPTTGPTADPAAMSAA</sequence>
<keyword evidence="6 7" id="KW-0472">Membrane</keyword>
<evidence type="ECO:0000256" key="6">
    <source>
        <dbReference type="ARBA" id="ARBA00023136"/>
    </source>
</evidence>